<protein>
    <submittedName>
        <fullName evidence="2">Uncharacterized protein</fullName>
    </submittedName>
</protein>
<keyword evidence="3" id="KW-1185">Reference proteome</keyword>
<dbReference type="EMBL" id="JACHXD010000037">
    <property type="protein sequence ID" value="MBB3122473.1"/>
    <property type="molecule type" value="Genomic_DNA"/>
</dbReference>
<feature type="region of interest" description="Disordered" evidence="1">
    <location>
        <begin position="1"/>
        <end position="46"/>
    </location>
</feature>
<organism evidence="2 3">
    <name type="scientific">Pseudoduganella violacea</name>
    <dbReference type="NCBI Taxonomy" id="1715466"/>
    <lineage>
        <taxon>Bacteria</taxon>
        <taxon>Pseudomonadati</taxon>
        <taxon>Pseudomonadota</taxon>
        <taxon>Betaproteobacteria</taxon>
        <taxon>Burkholderiales</taxon>
        <taxon>Oxalobacteraceae</taxon>
        <taxon>Telluria group</taxon>
        <taxon>Pseudoduganella</taxon>
    </lineage>
</organism>
<dbReference type="Proteomes" id="UP000541535">
    <property type="component" value="Unassembled WGS sequence"/>
</dbReference>
<evidence type="ECO:0000313" key="3">
    <source>
        <dbReference type="Proteomes" id="UP000541535"/>
    </source>
</evidence>
<evidence type="ECO:0000256" key="1">
    <source>
        <dbReference type="SAM" id="MobiDB-lite"/>
    </source>
</evidence>
<reference evidence="2 3" key="1">
    <citation type="submission" date="2020-08" db="EMBL/GenBank/DDBJ databases">
        <title>Genomic Encyclopedia of Type Strains, Phase III (KMG-III): the genomes of soil and plant-associated and newly described type strains.</title>
        <authorList>
            <person name="Whitman W."/>
        </authorList>
    </citation>
    <scope>NUCLEOTIDE SEQUENCE [LARGE SCALE GENOMIC DNA]</scope>
    <source>
        <strain evidence="2 3">CECT 8897</strain>
    </source>
</reference>
<dbReference type="AlphaFoldDB" id="A0A7W5BG26"/>
<dbReference type="RefSeq" id="WP_183444129.1">
    <property type="nucleotide sequence ID" value="NZ_JACHXD010000037.1"/>
</dbReference>
<evidence type="ECO:0000313" key="2">
    <source>
        <dbReference type="EMBL" id="MBB3122473.1"/>
    </source>
</evidence>
<proteinExistence type="predicted"/>
<sequence length="123" mass="13993">MAKNIRNQDELAKEISAYRNKVKNRTAPSPVEPETSQGTNGFQVAPSVRTNVEKRGKSIEKEILARDKEFEDVGVKRDSQNHLITERSLFGDANKQAKNDPDVLRGKVDQIFSSLKKLRERKK</sequence>
<accession>A0A7W5BG26</accession>
<comment type="caution">
    <text evidence="2">The sequence shown here is derived from an EMBL/GenBank/DDBJ whole genome shotgun (WGS) entry which is preliminary data.</text>
</comment>
<name>A0A7W5BG26_9BURK</name>
<feature type="compositionally biased region" description="Basic and acidic residues" evidence="1">
    <location>
        <begin position="1"/>
        <end position="13"/>
    </location>
</feature>
<gene>
    <name evidence="2" type="ORF">FHS03_005574</name>
</gene>